<evidence type="ECO:0000313" key="3">
    <source>
        <dbReference type="Proteomes" id="UP000271098"/>
    </source>
</evidence>
<keyword evidence="3" id="KW-1185">Reference proteome</keyword>
<protein>
    <submittedName>
        <fullName evidence="4">Secreted protein</fullName>
    </submittedName>
</protein>
<dbReference type="EMBL" id="UYRT01085828">
    <property type="protein sequence ID" value="VDN30626.1"/>
    <property type="molecule type" value="Genomic_DNA"/>
</dbReference>
<reference evidence="2 3" key="2">
    <citation type="submission" date="2018-11" db="EMBL/GenBank/DDBJ databases">
        <authorList>
            <consortium name="Pathogen Informatics"/>
        </authorList>
    </citation>
    <scope>NUCLEOTIDE SEQUENCE [LARGE SCALE GENOMIC DNA]</scope>
</reference>
<feature type="chain" id="PRO_5043139086" evidence="1">
    <location>
        <begin position="21"/>
        <end position="133"/>
    </location>
</feature>
<evidence type="ECO:0000256" key="1">
    <source>
        <dbReference type="SAM" id="SignalP"/>
    </source>
</evidence>
<accession>A0A183EA89</accession>
<organism evidence="4">
    <name type="scientific">Gongylonema pulchrum</name>
    <dbReference type="NCBI Taxonomy" id="637853"/>
    <lineage>
        <taxon>Eukaryota</taxon>
        <taxon>Metazoa</taxon>
        <taxon>Ecdysozoa</taxon>
        <taxon>Nematoda</taxon>
        <taxon>Chromadorea</taxon>
        <taxon>Rhabditida</taxon>
        <taxon>Spirurina</taxon>
        <taxon>Spiruromorpha</taxon>
        <taxon>Spiruroidea</taxon>
        <taxon>Gongylonematidae</taxon>
        <taxon>Gongylonema</taxon>
    </lineage>
</organism>
<name>A0A183EA89_9BILA</name>
<evidence type="ECO:0000313" key="4">
    <source>
        <dbReference type="WBParaSite" id="GPUH_0001790501-mRNA-1"/>
    </source>
</evidence>
<reference evidence="4" key="1">
    <citation type="submission" date="2016-06" db="UniProtKB">
        <authorList>
            <consortium name="WormBaseParasite"/>
        </authorList>
    </citation>
    <scope>IDENTIFICATION</scope>
</reference>
<evidence type="ECO:0000313" key="2">
    <source>
        <dbReference type="EMBL" id="VDN30626.1"/>
    </source>
</evidence>
<sequence>MGQLEFIAFWACILVQVLYGMGEEEGVEGLARAGEMPSVLQLLRGAVRRRHLFDRALSSRWRWPPQPLINSAGYCSATATAAAAPVSLCIPETRVTALHNGFRVASEDSSLSTTTVCSFCFYRNGSVCWTLCC</sequence>
<gene>
    <name evidence="2" type="ORF">GPUH_LOCUS17881</name>
</gene>
<dbReference type="Proteomes" id="UP000271098">
    <property type="component" value="Unassembled WGS sequence"/>
</dbReference>
<feature type="signal peptide" evidence="1">
    <location>
        <begin position="1"/>
        <end position="20"/>
    </location>
</feature>
<dbReference type="OrthoDB" id="10251424at2759"/>
<dbReference type="WBParaSite" id="GPUH_0001790501-mRNA-1">
    <property type="protein sequence ID" value="GPUH_0001790501-mRNA-1"/>
    <property type="gene ID" value="GPUH_0001790501"/>
</dbReference>
<keyword evidence="1" id="KW-0732">Signal</keyword>
<proteinExistence type="predicted"/>
<dbReference type="AlphaFoldDB" id="A0A183EA89"/>